<protein>
    <recommendedName>
        <fullName evidence="4">Integral membrane protein</fullName>
    </recommendedName>
</protein>
<evidence type="ECO:0000313" key="3">
    <source>
        <dbReference type="Proteomes" id="UP000267536"/>
    </source>
</evidence>
<organism evidence="2 3">
    <name type="scientific">Gordonia oryzae</name>
    <dbReference type="NCBI Taxonomy" id="2487349"/>
    <lineage>
        <taxon>Bacteria</taxon>
        <taxon>Bacillati</taxon>
        <taxon>Actinomycetota</taxon>
        <taxon>Actinomycetes</taxon>
        <taxon>Mycobacteriales</taxon>
        <taxon>Gordoniaceae</taxon>
        <taxon>Gordonia</taxon>
    </lineage>
</organism>
<keyword evidence="3" id="KW-1185">Reference proteome</keyword>
<accession>A0A3N4G9X7</accession>
<feature type="transmembrane region" description="Helical" evidence="1">
    <location>
        <begin position="53"/>
        <end position="74"/>
    </location>
</feature>
<name>A0A3N4G9X7_9ACTN</name>
<evidence type="ECO:0008006" key="4">
    <source>
        <dbReference type="Google" id="ProtNLM"/>
    </source>
</evidence>
<dbReference type="RefSeq" id="WP_123931334.1">
    <property type="nucleotide sequence ID" value="NZ_JBPSDP010000010.1"/>
</dbReference>
<dbReference type="Proteomes" id="UP000267536">
    <property type="component" value="Unassembled WGS sequence"/>
</dbReference>
<dbReference type="AlphaFoldDB" id="A0A3N4G9X7"/>
<keyword evidence="1" id="KW-0472">Membrane</keyword>
<feature type="transmembrane region" description="Helical" evidence="1">
    <location>
        <begin position="152"/>
        <end position="169"/>
    </location>
</feature>
<keyword evidence="1" id="KW-0812">Transmembrane</keyword>
<gene>
    <name evidence="2" type="ORF">EF294_14720</name>
</gene>
<sequence length="252" mass="26588">MSAVDTFWHSGRLPLSLLFLAFLLTFVITRTITRLIRAGRGPFHNNVRGGVHIHHAVPGLVLLLVGAVMSVTVAGHRPGALIAAVLIGVGASLVLDEFALILHLGDVYWSTEGQLSVQVVSLTTAALGLLALGVNPFDDSTAADNIQLHGNWGVLVALPIHIGCVLVCVEKGKYSTAAVGAFLPPVGWIGALRLARPHSRWAGRHYSPAKKARAATRADSFDDRFGKWGLTIEDWVAGKPSSGPPPAAGPTT</sequence>
<feature type="transmembrane region" description="Helical" evidence="1">
    <location>
        <begin position="115"/>
        <end position="132"/>
    </location>
</feature>
<comment type="caution">
    <text evidence="2">The sequence shown here is derived from an EMBL/GenBank/DDBJ whole genome shotgun (WGS) entry which is preliminary data.</text>
</comment>
<feature type="transmembrane region" description="Helical" evidence="1">
    <location>
        <begin position="12"/>
        <end position="32"/>
    </location>
</feature>
<keyword evidence="1" id="KW-1133">Transmembrane helix</keyword>
<proteinExistence type="predicted"/>
<dbReference type="OrthoDB" id="8535577at2"/>
<reference evidence="2 3" key="1">
    <citation type="submission" date="2018-11" db="EMBL/GenBank/DDBJ databases">
        <title>Draft genome sequence of Gordonia sp. RS15-1S isolated from rice stems.</title>
        <authorList>
            <person name="Muangham S."/>
        </authorList>
    </citation>
    <scope>NUCLEOTIDE SEQUENCE [LARGE SCALE GENOMIC DNA]</scope>
    <source>
        <strain evidence="2 3">RS15-1S</strain>
    </source>
</reference>
<feature type="transmembrane region" description="Helical" evidence="1">
    <location>
        <begin position="80"/>
        <end position="103"/>
    </location>
</feature>
<dbReference type="EMBL" id="RKMH01000010">
    <property type="protein sequence ID" value="RPA59065.1"/>
    <property type="molecule type" value="Genomic_DNA"/>
</dbReference>
<evidence type="ECO:0000313" key="2">
    <source>
        <dbReference type="EMBL" id="RPA59065.1"/>
    </source>
</evidence>
<evidence type="ECO:0000256" key="1">
    <source>
        <dbReference type="SAM" id="Phobius"/>
    </source>
</evidence>